<feature type="transmembrane region" description="Helical" evidence="1">
    <location>
        <begin position="6"/>
        <end position="24"/>
    </location>
</feature>
<protein>
    <recommendedName>
        <fullName evidence="4">Transmembrane protein</fullName>
    </recommendedName>
</protein>
<dbReference type="Proteomes" id="UP000054729">
    <property type="component" value="Unassembled WGS sequence"/>
</dbReference>
<keyword evidence="1" id="KW-1133">Transmembrane helix</keyword>
<gene>
    <name evidence="2" type="ORF">Lwal_0465</name>
</gene>
<proteinExistence type="predicted"/>
<reference evidence="2 3" key="1">
    <citation type="submission" date="2015-11" db="EMBL/GenBank/DDBJ databases">
        <title>Genomic analysis of 38 Legionella species identifies large and diverse effector repertoires.</title>
        <authorList>
            <person name="Burstein D."/>
            <person name="Amaro F."/>
            <person name="Zusman T."/>
            <person name="Lifshitz Z."/>
            <person name="Cohen O."/>
            <person name="Gilbert J.A."/>
            <person name="Pupko T."/>
            <person name="Shuman H.A."/>
            <person name="Segal G."/>
        </authorList>
    </citation>
    <scope>NUCLEOTIDE SEQUENCE [LARGE SCALE GENOMIC DNA]</scope>
    <source>
        <strain evidence="2 3">ATCC 51914</strain>
    </source>
</reference>
<keyword evidence="1" id="KW-0472">Membrane</keyword>
<name>A0A0W1AMQ3_9GAMM</name>
<evidence type="ECO:0000313" key="3">
    <source>
        <dbReference type="Proteomes" id="UP000054729"/>
    </source>
</evidence>
<accession>A0A0W1AMQ3</accession>
<feature type="transmembrane region" description="Helical" evidence="1">
    <location>
        <begin position="36"/>
        <end position="57"/>
    </location>
</feature>
<keyword evidence="1" id="KW-0812">Transmembrane</keyword>
<comment type="caution">
    <text evidence="2">The sequence shown here is derived from an EMBL/GenBank/DDBJ whole genome shotgun (WGS) entry which is preliminary data.</text>
</comment>
<organism evidence="2 3">
    <name type="scientific">Legionella waltersii</name>
    <dbReference type="NCBI Taxonomy" id="66969"/>
    <lineage>
        <taxon>Bacteria</taxon>
        <taxon>Pseudomonadati</taxon>
        <taxon>Pseudomonadota</taxon>
        <taxon>Gammaproteobacteria</taxon>
        <taxon>Legionellales</taxon>
        <taxon>Legionellaceae</taxon>
        <taxon>Legionella</taxon>
    </lineage>
</organism>
<dbReference type="STRING" id="66969.Lwal_0465"/>
<evidence type="ECO:0000313" key="2">
    <source>
        <dbReference type="EMBL" id="KTD82645.1"/>
    </source>
</evidence>
<evidence type="ECO:0008006" key="4">
    <source>
        <dbReference type="Google" id="ProtNLM"/>
    </source>
</evidence>
<evidence type="ECO:0000256" key="1">
    <source>
        <dbReference type="SAM" id="Phobius"/>
    </source>
</evidence>
<dbReference type="OrthoDB" id="5651827at2"/>
<dbReference type="EMBL" id="LNZB01000008">
    <property type="protein sequence ID" value="KTD82645.1"/>
    <property type="molecule type" value="Genomic_DNA"/>
</dbReference>
<sequence length="81" mass="9061">MFQFHTAFSLGLIALSAGTALWVWSKQQKGAGLATILGLLIILFSMTSTLCTVYYGIKYWQQGYFQSPMNMQPTISMQNKS</sequence>
<dbReference type="RefSeq" id="WP_028385216.1">
    <property type="nucleotide sequence ID" value="NZ_CAAAIQ010000009.1"/>
</dbReference>
<dbReference type="AlphaFoldDB" id="A0A0W1AMQ3"/>
<keyword evidence="3" id="KW-1185">Reference proteome</keyword>